<gene>
    <name evidence="1" type="ORF">MUDAN_MDHGFNIF_01734</name>
</gene>
<dbReference type="Proteomes" id="UP000289996">
    <property type="component" value="Unassembled WGS sequence"/>
</dbReference>
<reference evidence="1 2" key="1">
    <citation type="submission" date="2018-11" db="EMBL/GenBank/DDBJ databases">
        <authorList>
            <person name="Wuyts S."/>
        </authorList>
    </citation>
    <scope>NUCLEOTIDE SEQUENCE [LARGE SCALE GENOMIC DNA]</scope>
    <source>
        <strain evidence="1">Lactobacillus mudanjiangensis AMBF249</strain>
    </source>
</reference>
<accession>A0A660EC88</accession>
<sequence length="111" mass="13451">MKSVSLLPLKQWQQDQEKIQRWATQPVSGTSQDVEAIRQRTYATRSRLGRRPRYDYRFSEVKIKHEIAVIHERIKSTPYGQTEIMISEYRRLKRKLRWLGVIKAVHRWSER</sequence>
<protein>
    <submittedName>
        <fullName evidence="1">Uncharacterized protein</fullName>
    </submittedName>
</protein>
<proteinExistence type="predicted"/>
<dbReference type="AlphaFoldDB" id="A0A660EC88"/>
<organism evidence="1 2">
    <name type="scientific">Lactiplantibacillus mudanjiangensis</name>
    <dbReference type="NCBI Taxonomy" id="1296538"/>
    <lineage>
        <taxon>Bacteria</taxon>
        <taxon>Bacillati</taxon>
        <taxon>Bacillota</taxon>
        <taxon>Bacilli</taxon>
        <taxon>Lactobacillales</taxon>
        <taxon>Lactobacillaceae</taxon>
        <taxon>Lactiplantibacillus</taxon>
    </lineage>
</organism>
<dbReference type="EMBL" id="UYIG01000174">
    <property type="protein sequence ID" value="VDG30181.1"/>
    <property type="molecule type" value="Genomic_DNA"/>
</dbReference>
<dbReference type="RefSeq" id="WP_130846874.1">
    <property type="nucleotide sequence ID" value="NZ_UYIE01000035.1"/>
</dbReference>
<name>A0A660EC88_9LACO</name>
<evidence type="ECO:0000313" key="2">
    <source>
        <dbReference type="Proteomes" id="UP000289996"/>
    </source>
</evidence>
<evidence type="ECO:0000313" key="1">
    <source>
        <dbReference type="EMBL" id="VDG30181.1"/>
    </source>
</evidence>
<keyword evidence="2" id="KW-1185">Reference proteome</keyword>